<dbReference type="RefSeq" id="WP_107727369.1">
    <property type="nucleotide sequence ID" value="NZ_PZZP01000001.1"/>
</dbReference>
<evidence type="ECO:0000313" key="2">
    <source>
        <dbReference type="EMBL" id="PTM59955.1"/>
    </source>
</evidence>
<accession>A0A2T4ZDJ4</accession>
<dbReference type="Proteomes" id="UP000241639">
    <property type="component" value="Unassembled WGS sequence"/>
</dbReference>
<evidence type="ECO:0000259" key="1">
    <source>
        <dbReference type="SMART" id="SM00849"/>
    </source>
</evidence>
<dbReference type="InterPro" id="IPR001279">
    <property type="entry name" value="Metallo-B-lactamas"/>
</dbReference>
<dbReference type="PANTHER" id="PTHR42951:SF4">
    <property type="entry name" value="ACYL-COENZYME A THIOESTERASE MBLAC2"/>
    <property type="match status" value="1"/>
</dbReference>
<gene>
    <name evidence="2" type="ORF">C8J48_2594</name>
</gene>
<dbReference type="AlphaFoldDB" id="A0A2T4ZDJ4"/>
<dbReference type="InterPro" id="IPR036866">
    <property type="entry name" value="RibonucZ/Hydroxyglut_hydro"/>
</dbReference>
<name>A0A2T4ZDJ4_9BACL</name>
<dbReference type="InterPro" id="IPR050855">
    <property type="entry name" value="NDM-1-like"/>
</dbReference>
<feature type="domain" description="Metallo-beta-lactamase" evidence="1">
    <location>
        <begin position="22"/>
        <end position="209"/>
    </location>
</feature>
<dbReference type="GO" id="GO:0016787">
    <property type="term" value="F:hydrolase activity"/>
    <property type="evidence" value="ECO:0007669"/>
    <property type="project" value="UniProtKB-KW"/>
</dbReference>
<comment type="caution">
    <text evidence="2">The sequence shown here is derived from an EMBL/GenBank/DDBJ whole genome shotgun (WGS) entry which is preliminary data.</text>
</comment>
<protein>
    <submittedName>
        <fullName evidence="2">Glyoxylase-like metal-dependent hydrolase (Beta-lactamase superfamily II)</fullName>
    </submittedName>
</protein>
<keyword evidence="2" id="KW-0378">Hydrolase</keyword>
<dbReference type="Pfam" id="PF00753">
    <property type="entry name" value="Lactamase_B"/>
    <property type="match status" value="1"/>
</dbReference>
<dbReference type="OrthoDB" id="1491389at2"/>
<dbReference type="PANTHER" id="PTHR42951">
    <property type="entry name" value="METALLO-BETA-LACTAMASE DOMAIN-CONTAINING"/>
    <property type="match status" value="1"/>
</dbReference>
<reference evidence="2 3" key="1">
    <citation type="submission" date="2018-04" db="EMBL/GenBank/DDBJ databases">
        <title>Genomic Encyclopedia of Archaeal and Bacterial Type Strains, Phase II (KMG-II): from individual species to whole genera.</title>
        <authorList>
            <person name="Goeker M."/>
        </authorList>
    </citation>
    <scope>NUCLEOTIDE SEQUENCE [LARGE SCALE GENOMIC DNA]</scope>
    <source>
        <strain evidence="2 3">DSM 45169</strain>
    </source>
</reference>
<proteinExistence type="predicted"/>
<sequence>MSGQRLFIHKGTRVFHSINGFQYNAAVVETDDLVLVIDAGFFPSDIEAMQEYVEHVRGSRPLYVAFTHADWDHIMGGQAFTGSTTIGSSQMDQLTEEEKKQRLTQAKDSLRIQYYVQPPELMFPKLDIKIDIDGQTVEVGDTTLTFYLAAGHTDESMMIVMNSHLFLGDYLSNVEFPFIFGDAHDYAATLLKLDQIVARHQIDWAVPGHGRVIRSQEELFQRKQADLRYLQILTEIDEKDWAKPLTDYYYIHDCPESRLIHQRNFRKMRNLKRDYFETRGGI</sequence>
<keyword evidence="3" id="KW-1185">Reference proteome</keyword>
<dbReference type="SUPFAM" id="SSF56281">
    <property type="entry name" value="Metallo-hydrolase/oxidoreductase"/>
    <property type="match status" value="1"/>
</dbReference>
<evidence type="ECO:0000313" key="3">
    <source>
        <dbReference type="Proteomes" id="UP000241639"/>
    </source>
</evidence>
<dbReference type="SMART" id="SM00849">
    <property type="entry name" value="Lactamase_B"/>
    <property type="match status" value="1"/>
</dbReference>
<dbReference type="Gene3D" id="3.60.15.10">
    <property type="entry name" value="Ribonuclease Z/Hydroxyacylglutathione hydrolase-like"/>
    <property type="match status" value="1"/>
</dbReference>
<dbReference type="EMBL" id="PZZP01000001">
    <property type="protein sequence ID" value="PTM59955.1"/>
    <property type="molecule type" value="Genomic_DNA"/>
</dbReference>
<organism evidence="2 3">
    <name type="scientific">Desmospora activa DSM 45169</name>
    <dbReference type="NCBI Taxonomy" id="1121389"/>
    <lineage>
        <taxon>Bacteria</taxon>
        <taxon>Bacillati</taxon>
        <taxon>Bacillota</taxon>
        <taxon>Bacilli</taxon>
        <taxon>Bacillales</taxon>
        <taxon>Thermoactinomycetaceae</taxon>
        <taxon>Desmospora</taxon>
    </lineage>
</organism>